<reference evidence="1 2" key="1">
    <citation type="submission" date="2019-11" db="EMBL/GenBank/DDBJ databases">
        <authorList>
            <person name="Yang C."/>
            <person name="Li F."/>
        </authorList>
    </citation>
    <scope>NUCLEOTIDE SEQUENCE [LARGE SCALE GENOMIC DNA]</scope>
    <source>
        <strain evidence="1">KB4526</strain>
        <tissue evidence="1">Muscle</tissue>
    </source>
</reference>
<dbReference type="EMBL" id="VOAJ01005107">
    <property type="protein sequence ID" value="KAF0875608.1"/>
    <property type="molecule type" value="Genomic_DNA"/>
</dbReference>
<comment type="caution">
    <text evidence="1">The sequence shown here is derived from an EMBL/GenBank/DDBJ whole genome shotgun (WGS) entry which is preliminary data.</text>
</comment>
<name>A0A6G1AIJ2_CROCR</name>
<evidence type="ECO:0000313" key="2">
    <source>
        <dbReference type="Proteomes" id="UP000475037"/>
    </source>
</evidence>
<dbReference type="Proteomes" id="UP000475037">
    <property type="component" value="Unassembled WGS sequence"/>
</dbReference>
<organism evidence="1 2">
    <name type="scientific">Crocuta crocuta</name>
    <name type="common">Spotted hyena</name>
    <dbReference type="NCBI Taxonomy" id="9678"/>
    <lineage>
        <taxon>Eukaryota</taxon>
        <taxon>Metazoa</taxon>
        <taxon>Chordata</taxon>
        <taxon>Craniata</taxon>
        <taxon>Vertebrata</taxon>
        <taxon>Euteleostomi</taxon>
        <taxon>Mammalia</taxon>
        <taxon>Eutheria</taxon>
        <taxon>Laurasiatheria</taxon>
        <taxon>Carnivora</taxon>
        <taxon>Feliformia</taxon>
        <taxon>Hyaenidae</taxon>
        <taxon>Crocuta</taxon>
    </lineage>
</organism>
<feature type="non-terminal residue" evidence="1">
    <location>
        <position position="1"/>
    </location>
</feature>
<gene>
    <name evidence="1" type="primary">Pol_436</name>
    <name evidence="1" type="ORF">FOF47_R07523</name>
</gene>
<accession>A0A6G1AIJ2</accession>
<feature type="non-terminal residue" evidence="1">
    <location>
        <position position="126"/>
    </location>
</feature>
<dbReference type="AlphaFoldDB" id="A0A6G1AIJ2"/>
<sequence>WWERKLARPLWKTVWRLLRQFKIEMPCGVVVPLLERERKGKHPLETIHAALCTAGSFTRAKIRKRFQDPSVDGWIAKARYLQTAEYYSTMKKIETLPSVTAWVDLYGSALSDTRQTEKDKHHTHGI</sequence>
<evidence type="ECO:0000313" key="1">
    <source>
        <dbReference type="EMBL" id="KAF0875608.1"/>
    </source>
</evidence>
<proteinExistence type="predicted"/>
<keyword evidence="2" id="KW-1185">Reference proteome</keyword>
<protein>
    <submittedName>
        <fullName evidence="1">LORF2 protein</fullName>
    </submittedName>
</protein>